<reference evidence="1" key="1">
    <citation type="submission" date="2022-08" db="EMBL/GenBank/DDBJ databases">
        <title>Genome Sequence of Lecanicillium fungicola.</title>
        <authorList>
            <person name="Buettner E."/>
        </authorList>
    </citation>
    <scope>NUCLEOTIDE SEQUENCE</scope>
    <source>
        <strain evidence="1">Babe33</strain>
    </source>
</reference>
<evidence type="ECO:0000313" key="1">
    <source>
        <dbReference type="EMBL" id="KAJ2971371.1"/>
    </source>
</evidence>
<evidence type="ECO:0000313" key="2">
    <source>
        <dbReference type="Proteomes" id="UP001143910"/>
    </source>
</evidence>
<accession>A0ACC1MXP7</accession>
<protein>
    <submittedName>
        <fullName evidence="1">Uncharacterized protein</fullName>
    </submittedName>
</protein>
<dbReference type="Proteomes" id="UP001143910">
    <property type="component" value="Unassembled WGS sequence"/>
</dbReference>
<sequence>MADAELQRLFSAGKAIEPDVATELQSMMRLHDLSAEDLFYKWESYCIKMDLDAGDALTLTNVRNLKQNIQDALEKSAAASSHSGVGGASSAVKVKTERKLALGTPRAGGGGAARNGGGGTPASGTKLNRTGAAPGSAGGSALRRRMDAAKITSSPAGGMSDQLTELNGAPFVSSFSDRQNPGEVVEILNSQLASAETPLAPYPEPRIKLTAASDLKKMTYKPLAMKLSEASEILDDRIDDLATIPGHCRDCRRWPHRLRFYRG</sequence>
<dbReference type="EMBL" id="JANJQO010001355">
    <property type="protein sequence ID" value="KAJ2971371.1"/>
    <property type="molecule type" value="Genomic_DNA"/>
</dbReference>
<keyword evidence="2" id="KW-1185">Reference proteome</keyword>
<name>A0ACC1MXP7_9HYPO</name>
<comment type="caution">
    <text evidence="1">The sequence shown here is derived from an EMBL/GenBank/DDBJ whole genome shotgun (WGS) entry which is preliminary data.</text>
</comment>
<gene>
    <name evidence="1" type="ORF">NQ176_g7724</name>
</gene>
<proteinExistence type="predicted"/>
<organism evidence="1 2">
    <name type="scientific">Zarea fungicola</name>
    <dbReference type="NCBI Taxonomy" id="93591"/>
    <lineage>
        <taxon>Eukaryota</taxon>
        <taxon>Fungi</taxon>
        <taxon>Dikarya</taxon>
        <taxon>Ascomycota</taxon>
        <taxon>Pezizomycotina</taxon>
        <taxon>Sordariomycetes</taxon>
        <taxon>Hypocreomycetidae</taxon>
        <taxon>Hypocreales</taxon>
        <taxon>Cordycipitaceae</taxon>
        <taxon>Zarea</taxon>
    </lineage>
</organism>